<keyword evidence="6" id="KW-0333">Golgi apparatus</keyword>
<dbReference type="Gene3D" id="3.30.450.60">
    <property type="match status" value="1"/>
</dbReference>
<comment type="subcellular location">
    <subcellularLocation>
        <location evidence="6 7">Cytoplasm</location>
    </subcellularLocation>
    <subcellularLocation>
        <location evidence="6 7">Cytoplasmic vesicle</location>
        <location evidence="6 7">COPI-coated vesicle membrane</location>
        <topology evidence="6 7">Peripheral membrane protein</topology>
        <orientation evidence="6 7">Cytoplasmic side</orientation>
    </subcellularLocation>
    <subcellularLocation>
        <location evidence="6 7">Golgi apparatus membrane</location>
        <topology evidence="6 7">Peripheral membrane protein</topology>
        <orientation evidence="6 7">Cytoplasmic side</orientation>
    </subcellularLocation>
</comment>
<dbReference type="InterPro" id="IPR011012">
    <property type="entry name" value="Longin-like_dom_sf"/>
</dbReference>
<evidence type="ECO:0000313" key="11">
    <source>
        <dbReference type="Proteomes" id="UP000077051"/>
    </source>
</evidence>
<feature type="domain" description="AP complex mu/sigma subunit" evidence="9">
    <location>
        <begin position="8"/>
        <end position="137"/>
    </location>
</feature>
<evidence type="ECO:0000256" key="8">
    <source>
        <dbReference type="SAM" id="MobiDB-lite"/>
    </source>
</evidence>
<keyword evidence="3 6" id="KW-0813">Transport</keyword>
<dbReference type="AlphaFoldDB" id="A0A168MQ91"/>
<dbReference type="InterPro" id="IPR022775">
    <property type="entry name" value="AP_mu_sigma_su"/>
</dbReference>
<dbReference type="Proteomes" id="UP000077051">
    <property type="component" value="Unassembled WGS sequence"/>
</dbReference>
<feature type="region of interest" description="Disordered" evidence="8">
    <location>
        <begin position="158"/>
        <end position="249"/>
    </location>
</feature>
<comment type="subunit">
    <text evidence="2 6">Oligomeric complex that consists of at least the alpha, beta, beta', gamma, delta, epsilon and zeta subunits.</text>
</comment>
<evidence type="ECO:0000256" key="4">
    <source>
        <dbReference type="ARBA" id="ARBA00022490"/>
    </source>
</evidence>
<dbReference type="GO" id="GO:0015031">
    <property type="term" value="P:protein transport"/>
    <property type="evidence" value="ECO:0007669"/>
    <property type="project" value="UniProtKB-KW"/>
</dbReference>
<evidence type="ECO:0000256" key="5">
    <source>
        <dbReference type="ARBA" id="ARBA00022927"/>
    </source>
</evidence>
<dbReference type="GO" id="GO:0051645">
    <property type="term" value="P:Golgi localization"/>
    <property type="evidence" value="ECO:0007669"/>
    <property type="project" value="TreeGrafter"/>
</dbReference>
<dbReference type="GO" id="GO:0006890">
    <property type="term" value="P:retrograde vesicle-mediated transport, Golgi to endoplasmic reticulum"/>
    <property type="evidence" value="ECO:0007669"/>
    <property type="project" value="UniProtKB-UniRule"/>
</dbReference>
<evidence type="ECO:0000256" key="1">
    <source>
        <dbReference type="ARBA" id="ARBA00010516"/>
    </source>
</evidence>
<dbReference type="GO" id="GO:0000139">
    <property type="term" value="C:Golgi membrane"/>
    <property type="evidence" value="ECO:0007669"/>
    <property type="project" value="UniProtKB-SubCell"/>
</dbReference>
<organism evidence="10 11">
    <name type="scientific">Mucor lusitanicus CBS 277.49</name>
    <dbReference type="NCBI Taxonomy" id="747725"/>
    <lineage>
        <taxon>Eukaryota</taxon>
        <taxon>Fungi</taxon>
        <taxon>Fungi incertae sedis</taxon>
        <taxon>Mucoromycota</taxon>
        <taxon>Mucoromycotina</taxon>
        <taxon>Mucoromycetes</taxon>
        <taxon>Mucorales</taxon>
        <taxon>Mucorineae</taxon>
        <taxon>Mucoraceae</taxon>
        <taxon>Mucor</taxon>
    </lineage>
</organism>
<reference evidence="10 11" key="1">
    <citation type="submission" date="2015-06" db="EMBL/GenBank/DDBJ databases">
        <title>Expansion of signal transduction pathways in fungi by whole-genome duplication.</title>
        <authorList>
            <consortium name="DOE Joint Genome Institute"/>
            <person name="Corrochano L.M."/>
            <person name="Kuo A."/>
            <person name="Marcet-Houben M."/>
            <person name="Polaino S."/>
            <person name="Salamov A."/>
            <person name="Villalobos J.M."/>
            <person name="Alvarez M.I."/>
            <person name="Avalos J."/>
            <person name="Benito E.P."/>
            <person name="Benoit I."/>
            <person name="Burger G."/>
            <person name="Camino L.P."/>
            <person name="Canovas D."/>
            <person name="Cerda-Olmedo E."/>
            <person name="Cheng J.-F."/>
            <person name="Dominguez A."/>
            <person name="Elias M."/>
            <person name="Eslava A.P."/>
            <person name="Glaser F."/>
            <person name="Grimwood J."/>
            <person name="Gutierrez G."/>
            <person name="Heitman J."/>
            <person name="Henrissat B."/>
            <person name="Iturriaga E.A."/>
            <person name="Lang B.F."/>
            <person name="Lavin J.L."/>
            <person name="Lee S."/>
            <person name="Li W."/>
            <person name="Lindquist E."/>
            <person name="Lopez-Garcia S."/>
            <person name="Luque E.M."/>
            <person name="Marcos A.T."/>
            <person name="Martin J."/>
            <person name="Mccluskey K."/>
            <person name="Medina H.R."/>
            <person name="Miralles-Duran A."/>
            <person name="Miyazaki A."/>
            <person name="Munoz-Torres E."/>
            <person name="Oguiza J.A."/>
            <person name="Ohm R."/>
            <person name="Olmedo M."/>
            <person name="Orejas M."/>
            <person name="Ortiz-Castellanos L."/>
            <person name="Pisabarro A.G."/>
            <person name="Rodriguez-Romero J."/>
            <person name="Ruiz-Herrera J."/>
            <person name="Ruiz-Vazquez R."/>
            <person name="Sanz C."/>
            <person name="Schackwitz W."/>
            <person name="Schmutz J."/>
            <person name="Shahriari M."/>
            <person name="Shelest E."/>
            <person name="Silva-Franco F."/>
            <person name="Soanes D."/>
            <person name="Syed K."/>
            <person name="Tagua V.G."/>
            <person name="Talbot N.J."/>
            <person name="Thon M."/>
            <person name="De Vries R.P."/>
            <person name="Wiebenga A."/>
            <person name="Yadav J.S."/>
            <person name="Braun E.L."/>
            <person name="Baker S."/>
            <person name="Garre V."/>
            <person name="Horwitz B."/>
            <person name="Torres-Martinez S."/>
            <person name="Idnurm A."/>
            <person name="Herrera-Estrella A."/>
            <person name="Gabaldon T."/>
            <person name="Grigoriev I.V."/>
        </authorList>
    </citation>
    <scope>NUCLEOTIDE SEQUENCE [LARGE SCALE GENOMIC DNA]</scope>
    <source>
        <strain evidence="10 11">CBS 277.49</strain>
    </source>
</reference>
<proteinExistence type="inferred from homology"/>
<dbReference type="STRING" id="747725.A0A168MQ91"/>
<dbReference type="OrthoDB" id="10266042at2759"/>
<dbReference type="GO" id="GO:0006888">
    <property type="term" value="P:endoplasmic reticulum to Golgi vesicle-mediated transport"/>
    <property type="evidence" value="ECO:0007669"/>
    <property type="project" value="TreeGrafter"/>
</dbReference>
<comment type="caution">
    <text evidence="10">The sequence shown here is derived from an EMBL/GenBank/DDBJ whole genome shotgun (WGS) entry which is preliminary data.</text>
</comment>
<feature type="compositionally biased region" description="Low complexity" evidence="8">
    <location>
        <begin position="203"/>
        <end position="226"/>
    </location>
</feature>
<feature type="compositionally biased region" description="Basic and acidic residues" evidence="8">
    <location>
        <begin position="158"/>
        <end position="175"/>
    </location>
</feature>
<keyword evidence="6" id="KW-0472">Membrane</keyword>
<evidence type="ECO:0000259" key="9">
    <source>
        <dbReference type="Pfam" id="PF01217"/>
    </source>
</evidence>
<dbReference type="PANTHER" id="PTHR10121:SF0">
    <property type="entry name" value="COATOMER SUBUNIT DELTA"/>
    <property type="match status" value="1"/>
</dbReference>
<keyword evidence="6" id="KW-0968">Cytoplasmic vesicle</keyword>
<dbReference type="EMBL" id="AMYB01000003">
    <property type="protein sequence ID" value="OAD05233.1"/>
    <property type="molecule type" value="Genomic_DNA"/>
</dbReference>
<evidence type="ECO:0000256" key="2">
    <source>
        <dbReference type="ARBA" id="ARBA00011775"/>
    </source>
</evidence>
<keyword evidence="11" id="KW-1185">Reference proteome</keyword>
<name>A0A168MQ91_MUCCL</name>
<feature type="non-terminal residue" evidence="10">
    <location>
        <position position="249"/>
    </location>
</feature>
<gene>
    <name evidence="10" type="ORF">MUCCIDRAFT_155838</name>
</gene>
<dbReference type="CDD" id="cd14830">
    <property type="entry name" value="Delta_COP_N"/>
    <property type="match status" value="1"/>
</dbReference>
<keyword evidence="6" id="KW-0931">ER-Golgi transport</keyword>
<dbReference type="FunFam" id="3.30.450.60:FF:000003">
    <property type="entry name" value="Coatomer subunit delta"/>
    <property type="match status" value="1"/>
</dbReference>
<dbReference type="InterPro" id="IPR027059">
    <property type="entry name" value="Coatomer_dsu"/>
</dbReference>
<accession>A0A168MQ91</accession>
<keyword evidence="5 6" id="KW-0653">Protein transport</keyword>
<evidence type="ECO:0000313" key="10">
    <source>
        <dbReference type="EMBL" id="OAD05233.1"/>
    </source>
</evidence>
<evidence type="ECO:0000256" key="6">
    <source>
        <dbReference type="RuleBase" id="RU364018"/>
    </source>
</evidence>
<comment type="similarity">
    <text evidence="1 6">Belongs to the adaptor complexes medium subunit family. Delta-COP subfamily.</text>
</comment>
<keyword evidence="4 6" id="KW-0963">Cytoplasm</keyword>
<sequence length="249" mass="27825">MVVLAAAVVTKSGKAVISRQFHEMQRSRIEGLLASFPKLTSTGQQHTTVETEHVRFVYQPLDELFMVLITNRQSNILQDIESLHLFARVVTDLCRSCDEMSILRNAFELLCAFDEIISVGYRENVNLSQVKSSIEMESHEERIQEIIAKNKEQEAKEELKRRAKQFEMQRKEAQKRGQGFMQGNFNSSNSSMMGGYGGGGSGYSPSSESLPSMRESPSSYSRPSSNATPATSKAKGMQLGRKPKAADLF</sequence>
<dbReference type="PANTHER" id="PTHR10121">
    <property type="entry name" value="COATOMER SUBUNIT DELTA"/>
    <property type="match status" value="1"/>
</dbReference>
<dbReference type="GO" id="GO:0030126">
    <property type="term" value="C:COPI vesicle coat"/>
    <property type="evidence" value="ECO:0007669"/>
    <property type="project" value="UniProtKB-UniRule"/>
</dbReference>
<dbReference type="VEuPathDB" id="FungiDB:MUCCIDRAFT_155838"/>
<evidence type="ECO:0000256" key="7">
    <source>
        <dbReference type="RuleBase" id="RU366052"/>
    </source>
</evidence>
<comment type="function">
    <text evidence="6">The coatomer is a cytosolic protein complex that binds to dilysine motifs and reversibly associates with Golgi non-clathrin-coated vesicles, which further mediate biosynthetic protein transport from the ER, via the Golgi up to the trans Golgi network. Coatomer complex is required for budding from Golgi membranes, and is essential for the retrograde Golgi-to-ER transport of dilysine-tagged proteins.</text>
</comment>
<evidence type="ECO:0000256" key="3">
    <source>
        <dbReference type="ARBA" id="ARBA00022448"/>
    </source>
</evidence>
<dbReference type="Pfam" id="PF01217">
    <property type="entry name" value="Clat_adaptor_s"/>
    <property type="match status" value="1"/>
</dbReference>
<dbReference type="SUPFAM" id="SSF64356">
    <property type="entry name" value="SNARE-like"/>
    <property type="match status" value="1"/>
</dbReference>
<protein>
    <recommendedName>
        <fullName evidence="6">Coatomer subunit delta</fullName>
    </recommendedName>
</protein>